<feature type="transmembrane region" description="Helical" evidence="10">
    <location>
        <begin position="241"/>
        <end position="260"/>
    </location>
</feature>
<dbReference type="Proteomes" id="UP001302812">
    <property type="component" value="Unassembled WGS sequence"/>
</dbReference>
<dbReference type="Pfam" id="PF05875">
    <property type="entry name" value="Ceramidase"/>
    <property type="match status" value="1"/>
</dbReference>
<dbReference type="GO" id="GO:0006457">
    <property type="term" value="P:protein folding"/>
    <property type="evidence" value="ECO:0007669"/>
    <property type="project" value="InterPro"/>
</dbReference>
<dbReference type="GO" id="GO:0051082">
    <property type="term" value="F:unfolded protein binding"/>
    <property type="evidence" value="ECO:0007669"/>
    <property type="project" value="InterPro"/>
</dbReference>
<keyword evidence="9" id="KW-0862">Zinc</keyword>
<dbReference type="Pfam" id="PF01920">
    <property type="entry name" value="Prefoldin_2"/>
    <property type="match status" value="1"/>
</dbReference>
<feature type="transmembrane region" description="Helical" evidence="10">
    <location>
        <begin position="195"/>
        <end position="214"/>
    </location>
</feature>
<feature type="binding site" evidence="9">
    <location>
        <position position="244"/>
    </location>
    <ligand>
        <name>Zn(2+)</name>
        <dbReference type="ChEBI" id="CHEBI:29105"/>
        <note>catalytic</note>
    </ligand>
</feature>
<keyword evidence="8" id="KW-0106">Calcium</keyword>
<comment type="cofactor">
    <cofactor evidence="9">
        <name>Zn(2+)</name>
        <dbReference type="ChEBI" id="CHEBI:29105"/>
    </cofactor>
</comment>
<dbReference type="RefSeq" id="XP_064674805.1">
    <property type="nucleotide sequence ID" value="XM_064818326.1"/>
</dbReference>
<evidence type="ECO:0000256" key="5">
    <source>
        <dbReference type="ARBA" id="ARBA00022801"/>
    </source>
</evidence>
<protein>
    <submittedName>
        <fullName evidence="11">APHC-domain-containing protein</fullName>
    </submittedName>
</protein>
<dbReference type="GO" id="GO:0005789">
    <property type="term" value="C:endoplasmic reticulum membrane"/>
    <property type="evidence" value="ECO:0007669"/>
    <property type="project" value="TreeGrafter"/>
</dbReference>
<comment type="caution">
    <text evidence="11">The sequence shown here is derived from an EMBL/GenBank/DDBJ whole genome shotgun (WGS) entry which is preliminary data.</text>
</comment>
<feature type="transmembrane region" description="Helical" evidence="10">
    <location>
        <begin position="126"/>
        <end position="145"/>
    </location>
</feature>
<feature type="transmembrane region" description="Helical" evidence="10">
    <location>
        <begin position="68"/>
        <end position="90"/>
    </location>
</feature>
<keyword evidence="8" id="KW-0479">Metal-binding</keyword>
<dbReference type="InterPro" id="IPR002777">
    <property type="entry name" value="PFD_beta-like"/>
</dbReference>
<dbReference type="GO" id="GO:0046872">
    <property type="term" value="F:metal ion binding"/>
    <property type="evidence" value="ECO:0007669"/>
    <property type="project" value="UniProtKB-KW"/>
</dbReference>
<dbReference type="GeneID" id="89942451"/>
<organism evidence="11 12">
    <name type="scientific">Canariomyces notabilis</name>
    <dbReference type="NCBI Taxonomy" id="2074819"/>
    <lineage>
        <taxon>Eukaryota</taxon>
        <taxon>Fungi</taxon>
        <taxon>Dikarya</taxon>
        <taxon>Ascomycota</taxon>
        <taxon>Pezizomycotina</taxon>
        <taxon>Sordariomycetes</taxon>
        <taxon>Sordariomycetidae</taxon>
        <taxon>Sordariales</taxon>
        <taxon>Chaetomiaceae</taxon>
        <taxon>Canariomyces</taxon>
    </lineage>
</organism>
<evidence type="ECO:0000256" key="7">
    <source>
        <dbReference type="ARBA" id="ARBA00023136"/>
    </source>
</evidence>
<keyword evidence="7 10" id="KW-0472">Membrane</keyword>
<gene>
    <name evidence="11" type="ORF">N656DRAFT_803818</name>
</gene>
<dbReference type="CDD" id="cd23164">
    <property type="entry name" value="Prefoldin_1"/>
    <property type="match status" value="1"/>
</dbReference>
<reference evidence="11" key="1">
    <citation type="journal article" date="2023" name="Mol. Phylogenet. Evol.">
        <title>Genome-scale phylogeny and comparative genomics of the fungal order Sordariales.</title>
        <authorList>
            <person name="Hensen N."/>
            <person name="Bonometti L."/>
            <person name="Westerberg I."/>
            <person name="Brannstrom I.O."/>
            <person name="Guillou S."/>
            <person name="Cros-Aarteil S."/>
            <person name="Calhoun S."/>
            <person name="Haridas S."/>
            <person name="Kuo A."/>
            <person name="Mondo S."/>
            <person name="Pangilinan J."/>
            <person name="Riley R."/>
            <person name="LaButti K."/>
            <person name="Andreopoulos B."/>
            <person name="Lipzen A."/>
            <person name="Chen C."/>
            <person name="Yan M."/>
            <person name="Daum C."/>
            <person name="Ng V."/>
            <person name="Clum A."/>
            <person name="Steindorff A."/>
            <person name="Ohm R.A."/>
            <person name="Martin F."/>
            <person name="Silar P."/>
            <person name="Natvig D.O."/>
            <person name="Lalanne C."/>
            <person name="Gautier V."/>
            <person name="Ament-Velasquez S.L."/>
            <person name="Kruys A."/>
            <person name="Hutchinson M.I."/>
            <person name="Powell A.J."/>
            <person name="Barry K."/>
            <person name="Miller A.N."/>
            <person name="Grigoriev I.V."/>
            <person name="Debuchy R."/>
            <person name="Gladieux P."/>
            <person name="Hiltunen Thoren M."/>
            <person name="Johannesson H."/>
        </authorList>
    </citation>
    <scope>NUCLEOTIDE SEQUENCE</scope>
    <source>
        <strain evidence="11">CBS 508.74</strain>
    </source>
</reference>
<sequence length="394" mass="45277">MELVSALQIPYRESRDGFWGEQTSTLNWCEEDYNISFYCAEVVNTLTNLVFMWLGVKGLRNVVEYSHSPIFILVYLGYIVVGLGSMAFHTTLKYEMQLADELPMIYTVCIMTFATFSYKKSVKLQVLIATTLIGLAAFITIYYLYAKDPVFHQVAYGLITVGTIFRGFYVMECILRPALKRRNPGECGRLMRQMWMLALTGILMFLAGFIIWNMDNIYCHSLTRTKRKILLPWSMLLEGHGWWHILTGLAYHMILWRVWLNRCLDGREKEFMLDWMPLRSVPQVLVREIESQAIAAQQQIGLVRTQLGSKQRELRLAQLTRSEILSLPPDTAVYEGVGKMFVAVPVPALQEKLGSQIKDIETEVDAMGKRLHYLETTAKNSQEHIEKMLKGGGQ</sequence>
<dbReference type="GO" id="GO:0016272">
    <property type="term" value="C:prefoldin complex"/>
    <property type="evidence" value="ECO:0007669"/>
    <property type="project" value="InterPro"/>
</dbReference>
<evidence type="ECO:0000256" key="2">
    <source>
        <dbReference type="ARBA" id="ARBA00008045"/>
    </source>
</evidence>
<dbReference type="SUPFAM" id="SSF46579">
    <property type="entry name" value="Prefoldin"/>
    <property type="match status" value="1"/>
</dbReference>
<keyword evidence="4 10" id="KW-0812">Transmembrane</keyword>
<dbReference type="GO" id="GO:0016811">
    <property type="term" value="F:hydrolase activity, acting on carbon-nitrogen (but not peptide) bonds, in linear amides"/>
    <property type="evidence" value="ECO:0007669"/>
    <property type="project" value="InterPro"/>
</dbReference>
<evidence type="ECO:0000256" key="10">
    <source>
        <dbReference type="SAM" id="Phobius"/>
    </source>
</evidence>
<feature type="binding site" evidence="8">
    <location>
        <position position="30"/>
    </location>
    <ligand>
        <name>Ca(2+)</name>
        <dbReference type="ChEBI" id="CHEBI:29108"/>
    </ligand>
</feature>
<accession>A0AAN6TNI0</accession>
<evidence type="ECO:0000313" key="12">
    <source>
        <dbReference type="Proteomes" id="UP001302812"/>
    </source>
</evidence>
<feature type="binding site" evidence="9">
    <location>
        <position position="240"/>
    </location>
    <ligand>
        <name>Zn(2+)</name>
        <dbReference type="ChEBI" id="CHEBI:29105"/>
        <note>catalytic</note>
    </ligand>
</feature>
<comment type="similarity">
    <text evidence="2">Belongs to the prefoldin subunit beta family.</text>
</comment>
<feature type="binding site" evidence="9">
    <location>
        <position position="89"/>
    </location>
    <ligand>
        <name>Zn(2+)</name>
        <dbReference type="ChEBI" id="CHEBI:29105"/>
        <note>catalytic</note>
    </ligand>
</feature>
<dbReference type="GO" id="GO:0046514">
    <property type="term" value="P:ceramide catabolic process"/>
    <property type="evidence" value="ECO:0007669"/>
    <property type="project" value="TreeGrafter"/>
</dbReference>
<evidence type="ECO:0000313" key="11">
    <source>
        <dbReference type="EMBL" id="KAK4117235.1"/>
    </source>
</evidence>
<dbReference type="InterPro" id="IPR008901">
    <property type="entry name" value="ACER"/>
</dbReference>
<evidence type="ECO:0000256" key="1">
    <source>
        <dbReference type="ARBA" id="ARBA00004141"/>
    </source>
</evidence>
<dbReference type="AlphaFoldDB" id="A0AAN6TNI0"/>
<feature type="transmembrane region" description="Helical" evidence="10">
    <location>
        <begin position="151"/>
        <end position="175"/>
    </location>
</feature>
<reference evidence="11" key="2">
    <citation type="submission" date="2023-05" db="EMBL/GenBank/DDBJ databases">
        <authorList>
            <consortium name="Lawrence Berkeley National Laboratory"/>
            <person name="Steindorff A."/>
            <person name="Hensen N."/>
            <person name="Bonometti L."/>
            <person name="Westerberg I."/>
            <person name="Brannstrom I.O."/>
            <person name="Guillou S."/>
            <person name="Cros-Aarteil S."/>
            <person name="Calhoun S."/>
            <person name="Haridas S."/>
            <person name="Kuo A."/>
            <person name="Mondo S."/>
            <person name="Pangilinan J."/>
            <person name="Riley R."/>
            <person name="Labutti K."/>
            <person name="Andreopoulos B."/>
            <person name="Lipzen A."/>
            <person name="Chen C."/>
            <person name="Yanf M."/>
            <person name="Daum C."/>
            <person name="Ng V."/>
            <person name="Clum A."/>
            <person name="Ohm R."/>
            <person name="Martin F."/>
            <person name="Silar P."/>
            <person name="Natvig D."/>
            <person name="Lalanne C."/>
            <person name="Gautier V."/>
            <person name="Ament-Velasquez S.L."/>
            <person name="Kruys A."/>
            <person name="Hutchinson M.I."/>
            <person name="Powell A.J."/>
            <person name="Barry K."/>
            <person name="Miller A.N."/>
            <person name="Grigoriev I.V."/>
            <person name="Debuchy R."/>
            <person name="Gladieux P."/>
            <person name="Thoren M.H."/>
            <person name="Johannesson H."/>
        </authorList>
    </citation>
    <scope>NUCLEOTIDE SEQUENCE</scope>
    <source>
        <strain evidence="11">CBS 508.74</strain>
    </source>
</reference>
<keyword evidence="6 10" id="KW-1133">Transmembrane helix</keyword>
<comment type="similarity">
    <text evidence="3">Belongs to the alkaline ceramidase family.</text>
</comment>
<name>A0AAN6TNI0_9PEZI</name>
<evidence type="ECO:0000256" key="3">
    <source>
        <dbReference type="ARBA" id="ARBA00009780"/>
    </source>
</evidence>
<keyword evidence="12" id="KW-1185">Reference proteome</keyword>
<dbReference type="Gene3D" id="1.10.287.370">
    <property type="match status" value="1"/>
</dbReference>
<comment type="subcellular location">
    <subcellularLocation>
        <location evidence="1">Membrane</location>
        <topology evidence="1">Multi-pass membrane protein</topology>
    </subcellularLocation>
</comment>
<evidence type="ECO:0000256" key="4">
    <source>
        <dbReference type="ARBA" id="ARBA00022692"/>
    </source>
</evidence>
<evidence type="ECO:0000256" key="6">
    <source>
        <dbReference type="ARBA" id="ARBA00022989"/>
    </source>
</evidence>
<feature type="transmembrane region" description="Helical" evidence="10">
    <location>
        <begin position="102"/>
        <end position="119"/>
    </location>
</feature>
<feature type="binding site" evidence="8">
    <location>
        <position position="41"/>
    </location>
    <ligand>
        <name>Ca(2+)</name>
        <dbReference type="ChEBI" id="CHEBI:29108"/>
    </ligand>
</feature>
<evidence type="ECO:0000256" key="8">
    <source>
        <dbReference type="PIRSR" id="PIRSR608901-1"/>
    </source>
</evidence>
<dbReference type="EMBL" id="MU853332">
    <property type="protein sequence ID" value="KAK4117235.1"/>
    <property type="molecule type" value="Genomic_DNA"/>
</dbReference>
<dbReference type="PANTHER" id="PTHR46187">
    <property type="entry name" value="ALKALINE CERAMIDASE 3"/>
    <property type="match status" value="1"/>
</dbReference>
<keyword evidence="5" id="KW-0378">Hydrolase</keyword>
<evidence type="ECO:0000256" key="9">
    <source>
        <dbReference type="PIRSR" id="PIRSR608901-2"/>
    </source>
</evidence>
<proteinExistence type="inferred from homology"/>
<feature type="binding site" evidence="8">
    <location>
        <position position="28"/>
    </location>
    <ligand>
        <name>Ca(2+)</name>
        <dbReference type="ChEBI" id="CHEBI:29108"/>
    </ligand>
</feature>
<dbReference type="PANTHER" id="PTHR46187:SF3">
    <property type="entry name" value="ALKALINE CERAMIDASE 3"/>
    <property type="match status" value="1"/>
</dbReference>
<dbReference type="InterPro" id="IPR009053">
    <property type="entry name" value="Prefoldin"/>
</dbReference>
<dbReference type="GO" id="GO:0046513">
    <property type="term" value="P:ceramide biosynthetic process"/>
    <property type="evidence" value="ECO:0007669"/>
    <property type="project" value="TreeGrafter"/>
</dbReference>